<proteinExistence type="predicted"/>
<evidence type="ECO:0000259" key="13">
    <source>
        <dbReference type="PROSITE" id="PS01124"/>
    </source>
</evidence>
<dbReference type="Gene3D" id="1.10.10.60">
    <property type="entry name" value="Homeodomain-like"/>
    <property type="match status" value="1"/>
</dbReference>
<evidence type="ECO:0000256" key="3">
    <source>
        <dbReference type="ARBA" id="ARBA00022553"/>
    </source>
</evidence>
<dbReference type="Pfam" id="PF02518">
    <property type="entry name" value="HATPase_c"/>
    <property type="match status" value="1"/>
</dbReference>
<reference evidence="16 17" key="1">
    <citation type="submission" date="2016-10" db="EMBL/GenBank/DDBJ databases">
        <title>Flavobacterium gilvum sp. nov., isolated from stream water.</title>
        <authorList>
            <person name="Shin S.-K."/>
            <person name="Cho Y.-J."/>
            <person name="Yi H."/>
        </authorList>
    </citation>
    <scope>NUCLEOTIDE SEQUENCE [LARGE SCALE GENOMIC DNA]</scope>
    <source>
        <strain evidence="16 17">EM1308</strain>
    </source>
</reference>
<dbReference type="Pfam" id="PF00072">
    <property type="entry name" value="Response_reg"/>
    <property type="match status" value="1"/>
</dbReference>
<dbReference type="PRINTS" id="PR00344">
    <property type="entry name" value="BCTRLSENSOR"/>
</dbReference>
<dbReference type="CDD" id="cd17574">
    <property type="entry name" value="REC_OmpR"/>
    <property type="match status" value="1"/>
</dbReference>
<gene>
    <name evidence="16" type="ORF">EM308_10970</name>
</gene>
<dbReference type="InterPro" id="IPR018060">
    <property type="entry name" value="HTH_AraC"/>
</dbReference>
<dbReference type="Proteomes" id="UP000175968">
    <property type="component" value="Chromosome"/>
</dbReference>
<dbReference type="InterPro" id="IPR005467">
    <property type="entry name" value="His_kinase_dom"/>
</dbReference>
<keyword evidence="17" id="KW-1185">Reference proteome</keyword>
<keyword evidence="10" id="KW-0238">DNA-binding</keyword>
<keyword evidence="4" id="KW-0808">Transferase</keyword>
<dbReference type="FunFam" id="3.40.50.2300:FF:000138">
    <property type="entry name" value="Two-component system sensor histidine kinase/response regulator"/>
    <property type="match status" value="1"/>
</dbReference>
<dbReference type="InterPro" id="IPR003594">
    <property type="entry name" value="HATPase_dom"/>
</dbReference>
<feature type="modified residue" description="4-aspartylphosphate" evidence="12">
    <location>
        <position position="264"/>
    </location>
</feature>
<evidence type="ECO:0000256" key="9">
    <source>
        <dbReference type="ARBA" id="ARBA00023015"/>
    </source>
</evidence>
<dbReference type="GO" id="GO:0005524">
    <property type="term" value="F:ATP binding"/>
    <property type="evidence" value="ECO:0007669"/>
    <property type="project" value="UniProtKB-KW"/>
</dbReference>
<feature type="domain" description="HTH araC/xylS-type" evidence="13">
    <location>
        <begin position="364"/>
        <end position="463"/>
    </location>
</feature>
<keyword evidence="11" id="KW-0804">Transcription</keyword>
<dbReference type="InterPro" id="IPR018062">
    <property type="entry name" value="HTH_AraC-typ_CS"/>
</dbReference>
<dbReference type="SUPFAM" id="SSF52172">
    <property type="entry name" value="CheY-like"/>
    <property type="match status" value="1"/>
</dbReference>
<dbReference type="InterPro" id="IPR011006">
    <property type="entry name" value="CheY-like_superfamily"/>
</dbReference>
<evidence type="ECO:0000256" key="1">
    <source>
        <dbReference type="ARBA" id="ARBA00000085"/>
    </source>
</evidence>
<accession>A0AAC9N778</accession>
<evidence type="ECO:0000313" key="16">
    <source>
        <dbReference type="EMBL" id="AOW09988.1"/>
    </source>
</evidence>
<dbReference type="PROSITE" id="PS01124">
    <property type="entry name" value="HTH_ARAC_FAMILY_2"/>
    <property type="match status" value="1"/>
</dbReference>
<dbReference type="PANTHER" id="PTHR43547">
    <property type="entry name" value="TWO-COMPONENT HISTIDINE KINASE"/>
    <property type="match status" value="1"/>
</dbReference>
<keyword evidence="9" id="KW-0805">Transcription regulation</keyword>
<dbReference type="EC" id="2.7.13.3" evidence="2"/>
<dbReference type="SMART" id="SM00387">
    <property type="entry name" value="HATPase_c"/>
    <property type="match status" value="1"/>
</dbReference>
<name>A0AAC9N778_9FLAO</name>
<evidence type="ECO:0000256" key="8">
    <source>
        <dbReference type="ARBA" id="ARBA00023012"/>
    </source>
</evidence>
<keyword evidence="8" id="KW-0902">Two-component regulatory system</keyword>
<dbReference type="PANTHER" id="PTHR43547:SF2">
    <property type="entry name" value="HYBRID SIGNAL TRANSDUCTION HISTIDINE KINASE C"/>
    <property type="match status" value="1"/>
</dbReference>
<evidence type="ECO:0000259" key="14">
    <source>
        <dbReference type="PROSITE" id="PS50109"/>
    </source>
</evidence>
<keyword evidence="5" id="KW-0547">Nucleotide-binding</keyword>
<sequence>MVNELLDFRKADSGNLHPHFFQEDIVSALKEIFNHFQTIAEAKNIQYTFESSDSSILVYFDRNQMEKVFFNLLSNAFKFTQNDGSISLKIASNDQQVEITVTDNGKGIAIDTIDDIFKNFFQVGQNIGTGIGLALSKSLVELHKGKISVTSKPETANEAGKTTFTVVLQLGKNHLNESDISPIPTIEKTIYQEIDDYDAEVFIENPIIDDKDKKAHILIVEDNDDVREFIKQSLENQYHVYESKNGMEGWENAIQTLPDLIISDVMMPIMDGLELCKKLKTDVRTSHIPVIMLTAKSAQIHQIHGLQHGADAYITKPFSDQILQLNIRNLLSLKAALQKKYSEQLSKLPIITNADSSQDEIFLQKLQQIIENNISNLDLDLSFITSKIGMSKTVLYKKFSALTNQSLSEYIRAQRLKRAVEIFQKGESSVTSVSLQVGFNDPQYFSREFKKTYGITPTNYIRNKKQ</sequence>
<dbReference type="InterPro" id="IPR004358">
    <property type="entry name" value="Sig_transdc_His_kin-like_C"/>
</dbReference>
<dbReference type="SUPFAM" id="SSF46689">
    <property type="entry name" value="Homeodomain-like"/>
    <property type="match status" value="1"/>
</dbReference>
<comment type="catalytic activity">
    <reaction evidence="1">
        <text>ATP + protein L-histidine = ADP + protein N-phospho-L-histidine.</text>
        <dbReference type="EC" id="2.7.13.3"/>
    </reaction>
</comment>
<dbReference type="EMBL" id="CP017479">
    <property type="protein sequence ID" value="AOW09988.1"/>
    <property type="molecule type" value="Genomic_DNA"/>
</dbReference>
<keyword evidence="3 12" id="KW-0597">Phosphoprotein</keyword>
<dbReference type="SUPFAM" id="SSF55874">
    <property type="entry name" value="ATPase domain of HSP90 chaperone/DNA topoisomerase II/histidine kinase"/>
    <property type="match status" value="1"/>
</dbReference>
<evidence type="ECO:0000256" key="2">
    <source>
        <dbReference type="ARBA" id="ARBA00012438"/>
    </source>
</evidence>
<feature type="domain" description="Histidine kinase" evidence="14">
    <location>
        <begin position="1"/>
        <end position="172"/>
    </location>
</feature>
<evidence type="ECO:0000256" key="5">
    <source>
        <dbReference type="ARBA" id="ARBA00022741"/>
    </source>
</evidence>
<evidence type="ECO:0000256" key="12">
    <source>
        <dbReference type="PROSITE-ProRule" id="PRU00169"/>
    </source>
</evidence>
<keyword evidence="6" id="KW-0418">Kinase</keyword>
<dbReference type="SMART" id="SM00448">
    <property type="entry name" value="REC"/>
    <property type="match status" value="1"/>
</dbReference>
<dbReference type="Pfam" id="PF12833">
    <property type="entry name" value="HTH_18"/>
    <property type="match status" value="1"/>
</dbReference>
<dbReference type="FunFam" id="3.30.565.10:FF:000037">
    <property type="entry name" value="Hybrid sensor histidine kinase/response regulator"/>
    <property type="match status" value="1"/>
</dbReference>
<dbReference type="GO" id="GO:0003700">
    <property type="term" value="F:DNA-binding transcription factor activity"/>
    <property type="evidence" value="ECO:0007669"/>
    <property type="project" value="InterPro"/>
</dbReference>
<evidence type="ECO:0000313" key="17">
    <source>
        <dbReference type="Proteomes" id="UP000175968"/>
    </source>
</evidence>
<dbReference type="PROSITE" id="PS50109">
    <property type="entry name" value="HIS_KIN"/>
    <property type="match status" value="1"/>
</dbReference>
<dbReference type="GO" id="GO:0000155">
    <property type="term" value="F:phosphorelay sensor kinase activity"/>
    <property type="evidence" value="ECO:0007669"/>
    <property type="project" value="TreeGrafter"/>
</dbReference>
<evidence type="ECO:0000256" key="6">
    <source>
        <dbReference type="ARBA" id="ARBA00022777"/>
    </source>
</evidence>
<dbReference type="PROSITE" id="PS00041">
    <property type="entry name" value="HTH_ARAC_FAMILY_1"/>
    <property type="match status" value="1"/>
</dbReference>
<dbReference type="PROSITE" id="PS50110">
    <property type="entry name" value="RESPONSE_REGULATORY"/>
    <property type="match status" value="1"/>
</dbReference>
<organism evidence="16 17">
    <name type="scientific">Flavobacterium gilvum</name>
    <dbReference type="NCBI Taxonomy" id="1492737"/>
    <lineage>
        <taxon>Bacteria</taxon>
        <taxon>Pseudomonadati</taxon>
        <taxon>Bacteroidota</taxon>
        <taxon>Flavobacteriia</taxon>
        <taxon>Flavobacteriales</taxon>
        <taxon>Flavobacteriaceae</taxon>
        <taxon>Flavobacterium</taxon>
    </lineage>
</organism>
<dbReference type="InterPro" id="IPR036890">
    <property type="entry name" value="HATPase_C_sf"/>
</dbReference>
<dbReference type="AlphaFoldDB" id="A0AAC9N778"/>
<evidence type="ECO:0000256" key="4">
    <source>
        <dbReference type="ARBA" id="ARBA00022679"/>
    </source>
</evidence>
<evidence type="ECO:0000259" key="15">
    <source>
        <dbReference type="PROSITE" id="PS50110"/>
    </source>
</evidence>
<feature type="domain" description="Response regulatory" evidence="15">
    <location>
        <begin position="216"/>
        <end position="331"/>
    </location>
</feature>
<evidence type="ECO:0000256" key="10">
    <source>
        <dbReference type="ARBA" id="ARBA00023125"/>
    </source>
</evidence>
<protein>
    <recommendedName>
        <fullName evidence="2">histidine kinase</fullName>
        <ecNumber evidence="2">2.7.13.3</ecNumber>
    </recommendedName>
</protein>
<dbReference type="InterPro" id="IPR001789">
    <property type="entry name" value="Sig_transdc_resp-reg_receiver"/>
</dbReference>
<keyword evidence="7" id="KW-0067">ATP-binding</keyword>
<evidence type="ECO:0000256" key="7">
    <source>
        <dbReference type="ARBA" id="ARBA00022840"/>
    </source>
</evidence>
<dbReference type="KEGG" id="fgl:EM308_10970"/>
<evidence type="ECO:0000256" key="11">
    <source>
        <dbReference type="ARBA" id="ARBA00023163"/>
    </source>
</evidence>
<dbReference type="SMART" id="SM00342">
    <property type="entry name" value="HTH_ARAC"/>
    <property type="match status" value="1"/>
</dbReference>
<dbReference type="Gene3D" id="3.40.50.2300">
    <property type="match status" value="1"/>
</dbReference>
<dbReference type="Gene3D" id="3.30.565.10">
    <property type="entry name" value="Histidine kinase-like ATPase, C-terminal domain"/>
    <property type="match status" value="1"/>
</dbReference>
<dbReference type="GO" id="GO:0043565">
    <property type="term" value="F:sequence-specific DNA binding"/>
    <property type="evidence" value="ECO:0007669"/>
    <property type="project" value="InterPro"/>
</dbReference>
<dbReference type="InterPro" id="IPR009057">
    <property type="entry name" value="Homeodomain-like_sf"/>
</dbReference>